<keyword evidence="2" id="KW-0596">Phosphopantetheine</keyword>
<feature type="region of interest" description="Disordered" evidence="4">
    <location>
        <begin position="587"/>
        <end position="606"/>
    </location>
</feature>
<dbReference type="AlphaFoldDB" id="A0A5D4HD46"/>
<dbReference type="GO" id="GO:0005829">
    <property type="term" value="C:cytosol"/>
    <property type="evidence" value="ECO:0007669"/>
    <property type="project" value="TreeGrafter"/>
</dbReference>
<dbReference type="FunFam" id="3.40.50.980:FF:000001">
    <property type="entry name" value="Non-ribosomal peptide synthetase"/>
    <property type="match status" value="1"/>
</dbReference>
<dbReference type="CDD" id="cd05930">
    <property type="entry name" value="A_NRPS"/>
    <property type="match status" value="1"/>
</dbReference>
<dbReference type="GO" id="GO:0031177">
    <property type="term" value="F:phosphopantetheine binding"/>
    <property type="evidence" value="ECO:0007669"/>
    <property type="project" value="TreeGrafter"/>
</dbReference>
<evidence type="ECO:0000259" key="7">
    <source>
        <dbReference type="Pfam" id="PF13193"/>
    </source>
</evidence>
<keyword evidence="3" id="KW-0597">Phosphoprotein</keyword>
<feature type="non-terminal residue" evidence="8">
    <location>
        <position position="1"/>
    </location>
</feature>
<evidence type="ECO:0000313" key="9">
    <source>
        <dbReference type="Proteomes" id="UP000323242"/>
    </source>
</evidence>
<reference evidence="8 9" key="1">
    <citation type="submission" date="2019-08" db="EMBL/GenBank/DDBJ databases">
        <title>Draft genome for granaticin producer strain Streptomyces parvus C05.</title>
        <authorList>
            <person name="Gonzalez-Pimentel J.L."/>
        </authorList>
    </citation>
    <scope>NUCLEOTIDE SEQUENCE [LARGE SCALE GENOMIC DNA]</scope>
    <source>
        <strain evidence="8 9">C05</strain>
    </source>
</reference>
<feature type="non-terminal residue" evidence="8">
    <location>
        <position position="606"/>
    </location>
</feature>
<evidence type="ECO:0000259" key="6">
    <source>
        <dbReference type="Pfam" id="PF00668"/>
    </source>
</evidence>
<proteinExistence type="predicted"/>
<organism evidence="8 9">
    <name type="scientific">Streptomyces parvus</name>
    <dbReference type="NCBI Taxonomy" id="66428"/>
    <lineage>
        <taxon>Bacteria</taxon>
        <taxon>Bacillati</taxon>
        <taxon>Actinomycetota</taxon>
        <taxon>Actinomycetes</taxon>
        <taxon>Kitasatosporales</taxon>
        <taxon>Streptomycetaceae</taxon>
        <taxon>Streptomyces</taxon>
    </lineage>
</organism>
<keyword evidence="9" id="KW-1185">Reference proteome</keyword>
<dbReference type="NCBIfam" id="TIGR01733">
    <property type="entry name" value="AA-adenyl-dom"/>
    <property type="match status" value="1"/>
</dbReference>
<dbReference type="InterPro" id="IPR020845">
    <property type="entry name" value="AMP-binding_CS"/>
</dbReference>
<protein>
    <submittedName>
        <fullName evidence="8">Amino acid adenylation domain-containing protein</fullName>
    </submittedName>
</protein>
<dbReference type="Gene3D" id="3.40.50.980">
    <property type="match status" value="2"/>
</dbReference>
<dbReference type="EMBL" id="VSZQ01000548">
    <property type="protein sequence ID" value="TYR38588.1"/>
    <property type="molecule type" value="Genomic_DNA"/>
</dbReference>
<dbReference type="FunFam" id="3.30.300.30:FF:000010">
    <property type="entry name" value="Enterobactin synthetase component F"/>
    <property type="match status" value="1"/>
</dbReference>
<dbReference type="SUPFAM" id="SSF56801">
    <property type="entry name" value="Acetyl-CoA synthetase-like"/>
    <property type="match status" value="1"/>
</dbReference>
<dbReference type="PANTHER" id="PTHR45527:SF1">
    <property type="entry name" value="FATTY ACID SYNTHASE"/>
    <property type="match status" value="1"/>
</dbReference>
<evidence type="ECO:0000256" key="2">
    <source>
        <dbReference type="ARBA" id="ARBA00022450"/>
    </source>
</evidence>
<dbReference type="Pfam" id="PF00668">
    <property type="entry name" value="Condensation"/>
    <property type="match status" value="1"/>
</dbReference>
<dbReference type="GO" id="GO:0044550">
    <property type="term" value="P:secondary metabolite biosynthetic process"/>
    <property type="evidence" value="ECO:0007669"/>
    <property type="project" value="TreeGrafter"/>
</dbReference>
<dbReference type="InterPro" id="IPR001242">
    <property type="entry name" value="Condensation_dom"/>
</dbReference>
<dbReference type="Pfam" id="PF00501">
    <property type="entry name" value="AMP-binding"/>
    <property type="match status" value="1"/>
</dbReference>
<dbReference type="InterPro" id="IPR025110">
    <property type="entry name" value="AMP-bd_C"/>
</dbReference>
<evidence type="ECO:0000313" key="8">
    <source>
        <dbReference type="EMBL" id="TYR38588.1"/>
    </source>
</evidence>
<feature type="domain" description="Condensation" evidence="6">
    <location>
        <begin position="3"/>
        <end position="116"/>
    </location>
</feature>
<dbReference type="FunFam" id="2.30.38.10:FF:000001">
    <property type="entry name" value="Non-ribosomal peptide synthetase PvdI"/>
    <property type="match status" value="1"/>
</dbReference>
<gene>
    <name evidence="8" type="ORF">FY004_39350</name>
</gene>
<dbReference type="PANTHER" id="PTHR45527">
    <property type="entry name" value="NONRIBOSOMAL PEPTIDE SYNTHETASE"/>
    <property type="match status" value="1"/>
</dbReference>
<name>A0A5D4HD46_9ACTN</name>
<comment type="caution">
    <text evidence="8">The sequence shown here is derived from an EMBL/GenBank/DDBJ whole genome shotgun (WGS) entry which is preliminary data.</text>
</comment>
<evidence type="ECO:0000256" key="4">
    <source>
        <dbReference type="SAM" id="MobiDB-lite"/>
    </source>
</evidence>
<dbReference type="Gene3D" id="2.30.38.10">
    <property type="entry name" value="Luciferase, Domain 3"/>
    <property type="match status" value="1"/>
</dbReference>
<feature type="domain" description="AMP-dependent synthetase/ligase" evidence="5">
    <location>
        <begin position="135"/>
        <end position="458"/>
    </location>
</feature>
<sequence length="606" mass="65737">LAHHPLFQVMLTLNNTGHDATGMLASIPGLSSTLNHTGIGITKFDLSFAFNEATTEDDEPDGLTLTVEFSTDLFDRETAASLLQRLTHLLTAFTTDPEQSLAQVELLVPAERHQLLEEWNGRPVENPPMNVVALFEEQAAATPDAVALTHASQSLTYTELNARANQLARHLAGLGVGPEQFVAVDIPRGLDLVTTLLAIVKTGAAYVPIDPDYPAERIAHILGDADTALHLTSLDGLELDRYTNGNLTDADRTTPLTPRHPAYMIYTSGSTGRPKGVIIEHHALSTYLTRARATYPATGSTLLHSPLAFDLTVTALWTPLISGGTIHLTDLAADAPQPTFLKITPSHLPLLDALPETVSPTQTLIIGGEQLLPHALTEWRTRHPQVTVINDYGPTEATVSTSDYHLLPGQEPSDGPVPIGRPFPNARLYVLDASLRPVPVGVLGELYIAGPQLARGYHQRPGLTAQRFTADPHGTPGTRMYRTGDLARWHTDGHLEYAGRTDHQIKLRGHRIEPAEIETTLTTHPSVAQTAVILREDQPGDQRLVAYTVTTTPVTDDDLRTHLSANLPDYMVPSAFVTLDTLPLTPNGKLDRNALPAPDYSNRTTG</sequence>
<dbReference type="InterPro" id="IPR045851">
    <property type="entry name" value="AMP-bd_C_sf"/>
</dbReference>
<dbReference type="Gene3D" id="3.30.559.30">
    <property type="entry name" value="Nonribosomal peptide synthetase, condensation domain"/>
    <property type="match status" value="1"/>
</dbReference>
<dbReference type="GO" id="GO:0043041">
    <property type="term" value="P:amino acid activation for nonribosomal peptide biosynthetic process"/>
    <property type="evidence" value="ECO:0007669"/>
    <property type="project" value="TreeGrafter"/>
</dbReference>
<evidence type="ECO:0000259" key="5">
    <source>
        <dbReference type="Pfam" id="PF00501"/>
    </source>
</evidence>
<dbReference type="SUPFAM" id="SSF52777">
    <property type="entry name" value="CoA-dependent acyltransferases"/>
    <property type="match status" value="1"/>
</dbReference>
<dbReference type="InterPro" id="IPR010071">
    <property type="entry name" value="AA_adenyl_dom"/>
</dbReference>
<dbReference type="GO" id="GO:0003824">
    <property type="term" value="F:catalytic activity"/>
    <property type="evidence" value="ECO:0007669"/>
    <property type="project" value="InterPro"/>
</dbReference>
<dbReference type="RefSeq" id="WP_148905435.1">
    <property type="nucleotide sequence ID" value="NZ_VSZQ01000548.1"/>
</dbReference>
<dbReference type="PROSITE" id="PS00455">
    <property type="entry name" value="AMP_BINDING"/>
    <property type="match status" value="1"/>
</dbReference>
<feature type="domain" description="AMP-binding enzyme C-terminal" evidence="7">
    <location>
        <begin position="516"/>
        <end position="589"/>
    </location>
</feature>
<evidence type="ECO:0000256" key="1">
    <source>
        <dbReference type="ARBA" id="ARBA00001957"/>
    </source>
</evidence>
<dbReference type="InterPro" id="IPR000873">
    <property type="entry name" value="AMP-dep_synth/lig_dom"/>
</dbReference>
<dbReference type="Pfam" id="PF13193">
    <property type="entry name" value="AMP-binding_C"/>
    <property type="match status" value="1"/>
</dbReference>
<accession>A0A5D4HD46</accession>
<evidence type="ECO:0000256" key="3">
    <source>
        <dbReference type="ARBA" id="ARBA00022553"/>
    </source>
</evidence>
<dbReference type="Gene3D" id="3.30.300.30">
    <property type="match status" value="1"/>
</dbReference>
<dbReference type="Proteomes" id="UP000323242">
    <property type="component" value="Unassembled WGS sequence"/>
</dbReference>
<comment type="cofactor">
    <cofactor evidence="1">
        <name>pantetheine 4'-phosphate</name>
        <dbReference type="ChEBI" id="CHEBI:47942"/>
    </cofactor>
</comment>